<organism evidence="2 3">
    <name type="scientific">Pandoraea horticolens</name>
    <dbReference type="NCBI Taxonomy" id="2508298"/>
    <lineage>
        <taxon>Bacteria</taxon>
        <taxon>Pseudomonadati</taxon>
        <taxon>Pseudomonadota</taxon>
        <taxon>Betaproteobacteria</taxon>
        <taxon>Burkholderiales</taxon>
        <taxon>Burkholderiaceae</taxon>
        <taxon>Pandoraea</taxon>
    </lineage>
</organism>
<keyword evidence="1" id="KW-0472">Membrane</keyword>
<protein>
    <submittedName>
        <fullName evidence="2">Uncharacterized protein</fullName>
    </submittedName>
</protein>
<evidence type="ECO:0000256" key="1">
    <source>
        <dbReference type="SAM" id="Phobius"/>
    </source>
</evidence>
<dbReference type="AlphaFoldDB" id="A0A5E4V5D0"/>
<dbReference type="EMBL" id="CABPSM010000006">
    <property type="protein sequence ID" value="VVE07467.1"/>
    <property type="molecule type" value="Genomic_DNA"/>
</dbReference>
<keyword evidence="1" id="KW-1133">Transmembrane helix</keyword>
<keyword evidence="3" id="KW-1185">Reference proteome</keyword>
<feature type="transmembrane region" description="Helical" evidence="1">
    <location>
        <begin position="7"/>
        <end position="29"/>
    </location>
</feature>
<evidence type="ECO:0000313" key="3">
    <source>
        <dbReference type="Proteomes" id="UP000343317"/>
    </source>
</evidence>
<sequence length="646" mass="70114">MRRKQTGFFLVSATVAVAVLGMVLTFWSANQARQARVERAEQVGEAMKAIGEAAQSFITLNYREIDDLLNGVKSEIVLGSQNDRFTAATHSGTDPYIEDLTATRLLAALNLGGMGSRPPHGVGEYVIRVSRVCDQSRRLCNLESLIYLSEPMKRTDSSAPDFAAAAIAVRKIGSLGGLSTADNPNEFRFVDGEGHVRPIDNPLRSPGLIAVRGRFDTSALNVNVSRDGRRGPLNDMNFEHVDNAGMKKRSSIVGLNNIVGTGKLSMNELEVGAATIKGTLNLDAGADAAGGKRNQDIVGAGNIDGNGKLTMNGIHASSAQITGSASIDALTAGALTAERGATIEGVLRMQNNNIESVGKVTAAEVESRGLKSTSGVVELKKEVPAGSRCDVWGLGRDSGGRIMSCQRDPKNPSHWKWMLASTPRTVNEVPDDIIKEVLRGNGWKMYKFALNGRNAQNVRPADEKKKISHFIVSAADACTLDPMEGPPGDNAKLERYWRGFKVSGGGSDRSLICFTKGFSDGSIYRENSRAYWRVSANVYNEDNPEFKSTLAALLLRGPGPTLPPPRARVEFRDFKFDRFKYLAGDAGHHYSLGDWERCIKDHSYGNAWAGSELTLYEPGEKGFSEWVLRVKKRDGRALCWKAVTTS</sequence>
<reference evidence="2 3" key="1">
    <citation type="submission" date="2019-08" db="EMBL/GenBank/DDBJ databases">
        <authorList>
            <person name="Peeters C."/>
        </authorList>
    </citation>
    <scope>NUCLEOTIDE SEQUENCE [LARGE SCALE GENOMIC DNA]</scope>
    <source>
        <strain evidence="2 3">LMG 31112</strain>
    </source>
</reference>
<evidence type="ECO:0000313" key="2">
    <source>
        <dbReference type="EMBL" id="VVE07467.1"/>
    </source>
</evidence>
<proteinExistence type="predicted"/>
<accession>A0A5E4V5D0</accession>
<dbReference type="RefSeq" id="WP_150620748.1">
    <property type="nucleotide sequence ID" value="NZ_CABPSM010000006.1"/>
</dbReference>
<keyword evidence="1" id="KW-0812">Transmembrane</keyword>
<gene>
    <name evidence="2" type="ORF">PHO31112_02451</name>
</gene>
<dbReference type="Proteomes" id="UP000343317">
    <property type="component" value="Unassembled WGS sequence"/>
</dbReference>
<name>A0A5E4V5D0_9BURK</name>